<organism evidence="2 3">
    <name type="scientific">Sphingobacterium pedocola</name>
    <dbReference type="NCBI Taxonomy" id="2082722"/>
    <lineage>
        <taxon>Bacteria</taxon>
        <taxon>Pseudomonadati</taxon>
        <taxon>Bacteroidota</taxon>
        <taxon>Sphingobacteriia</taxon>
        <taxon>Sphingobacteriales</taxon>
        <taxon>Sphingobacteriaceae</taxon>
        <taxon>Sphingobacterium</taxon>
    </lineage>
</organism>
<dbReference type="SUPFAM" id="SSF54427">
    <property type="entry name" value="NTF2-like"/>
    <property type="match status" value="1"/>
</dbReference>
<accession>A0ABR9TCK8</accession>
<evidence type="ECO:0000256" key="1">
    <source>
        <dbReference type="SAM" id="SignalP"/>
    </source>
</evidence>
<keyword evidence="3" id="KW-1185">Reference proteome</keyword>
<dbReference type="Gene3D" id="3.10.450.50">
    <property type="match status" value="1"/>
</dbReference>
<reference evidence="2 3" key="1">
    <citation type="submission" date="2018-02" db="EMBL/GenBank/DDBJ databases">
        <title>Sphingobacterium KA21.</title>
        <authorList>
            <person name="Vasarhelyi B.M."/>
            <person name="Deshmukh S."/>
            <person name="Balint B."/>
            <person name="Kukolya J."/>
        </authorList>
    </citation>
    <scope>NUCLEOTIDE SEQUENCE [LARGE SCALE GENOMIC DNA]</scope>
    <source>
        <strain evidence="2 3">Ka21</strain>
    </source>
</reference>
<evidence type="ECO:0008006" key="4">
    <source>
        <dbReference type="Google" id="ProtNLM"/>
    </source>
</evidence>
<dbReference type="RefSeq" id="WP_196941223.1">
    <property type="nucleotide sequence ID" value="NZ_MU158693.1"/>
</dbReference>
<comment type="caution">
    <text evidence="2">The sequence shown here is derived from an EMBL/GenBank/DDBJ whole genome shotgun (WGS) entry which is preliminary data.</text>
</comment>
<dbReference type="InterPro" id="IPR032710">
    <property type="entry name" value="NTF2-like_dom_sf"/>
</dbReference>
<feature type="chain" id="PRO_5045798054" description="DUF4878 domain-containing protein" evidence="1">
    <location>
        <begin position="23"/>
        <end position="142"/>
    </location>
</feature>
<dbReference type="InterPro" id="IPR039437">
    <property type="entry name" value="FrzH/put_lumazine-bd"/>
</dbReference>
<feature type="signal peptide" evidence="1">
    <location>
        <begin position="1"/>
        <end position="22"/>
    </location>
</feature>
<sequence>MKRIIFSITTALILISPFSSSAVEKANPLKNMNTTAIVAVYLNATALGNPEFSEQLFARDFEYYVAGLNVFKFNRKQYLKFLKQNTGLQFNCKTTSEILAENGDSCTAKTTMQFENFTRVDYITLCRKKDSWQVSKVVTTYP</sequence>
<evidence type="ECO:0000313" key="2">
    <source>
        <dbReference type="EMBL" id="MBE8723071.1"/>
    </source>
</evidence>
<name>A0ABR9TCK8_9SPHI</name>
<protein>
    <recommendedName>
        <fullName evidence="4">DUF4878 domain-containing protein</fullName>
    </recommendedName>
</protein>
<proteinExistence type="predicted"/>
<keyword evidence="1" id="KW-0732">Signal</keyword>
<dbReference type="Proteomes" id="UP000618319">
    <property type="component" value="Unassembled WGS sequence"/>
</dbReference>
<dbReference type="Pfam" id="PF12893">
    <property type="entry name" value="Lumazine_bd_2"/>
    <property type="match status" value="1"/>
</dbReference>
<dbReference type="EMBL" id="PSKQ01000026">
    <property type="protein sequence ID" value="MBE8723071.1"/>
    <property type="molecule type" value="Genomic_DNA"/>
</dbReference>
<evidence type="ECO:0000313" key="3">
    <source>
        <dbReference type="Proteomes" id="UP000618319"/>
    </source>
</evidence>
<gene>
    <name evidence="2" type="ORF">C4F40_20315</name>
</gene>